<name>A0A1I2X267_9EURY</name>
<organism evidence="2 3">
    <name type="scientific">Halopelagius inordinatus</name>
    <dbReference type="NCBI Taxonomy" id="553467"/>
    <lineage>
        <taxon>Archaea</taxon>
        <taxon>Methanobacteriati</taxon>
        <taxon>Methanobacteriota</taxon>
        <taxon>Stenosarchaea group</taxon>
        <taxon>Halobacteria</taxon>
        <taxon>Halobacteriales</taxon>
        <taxon>Haloferacaceae</taxon>
    </lineage>
</organism>
<evidence type="ECO:0000313" key="2">
    <source>
        <dbReference type="EMBL" id="SFH06979.1"/>
    </source>
</evidence>
<keyword evidence="3" id="KW-1185">Reference proteome</keyword>
<dbReference type="Pfam" id="PF04107">
    <property type="entry name" value="GCS2"/>
    <property type="match status" value="1"/>
</dbReference>
<gene>
    <name evidence="2" type="ORF">SAMN04488063_0081</name>
</gene>
<dbReference type="PANTHER" id="PTHR36510">
    <property type="entry name" value="GLUTAMATE--CYSTEINE LIGASE 2-RELATED"/>
    <property type="match status" value="1"/>
</dbReference>
<dbReference type="AlphaFoldDB" id="A0A1I2X267"/>
<protein>
    <submittedName>
        <fullName evidence="2">Gamma-glutamyl:cysteine ligase YbdK, ATP-grasp superfamily</fullName>
    </submittedName>
</protein>
<dbReference type="Gene3D" id="3.30.590.20">
    <property type="match status" value="1"/>
</dbReference>
<dbReference type="InterPro" id="IPR050141">
    <property type="entry name" value="GCL_type2/YbdK_subfam"/>
</dbReference>
<dbReference type="GO" id="GO:0016879">
    <property type="term" value="F:ligase activity, forming carbon-nitrogen bonds"/>
    <property type="evidence" value="ECO:0007669"/>
    <property type="project" value="TreeGrafter"/>
</dbReference>
<proteinExistence type="predicted"/>
<evidence type="ECO:0000313" key="3">
    <source>
        <dbReference type="Proteomes" id="UP000198876"/>
    </source>
</evidence>
<dbReference type="Proteomes" id="UP000198876">
    <property type="component" value="Unassembled WGS sequence"/>
</dbReference>
<dbReference type="InterPro" id="IPR014746">
    <property type="entry name" value="Gln_synth/guanido_kin_cat_dom"/>
</dbReference>
<dbReference type="EMBL" id="FOOQ01000012">
    <property type="protein sequence ID" value="SFH06979.1"/>
    <property type="molecule type" value="Genomic_DNA"/>
</dbReference>
<dbReference type="SUPFAM" id="SSF55931">
    <property type="entry name" value="Glutamine synthetase/guanido kinase"/>
    <property type="match status" value="1"/>
</dbReference>
<feature type="region of interest" description="Disordered" evidence="1">
    <location>
        <begin position="1"/>
        <end position="20"/>
    </location>
</feature>
<accession>A0A1I2X267</accession>
<reference evidence="3" key="1">
    <citation type="submission" date="2016-10" db="EMBL/GenBank/DDBJ databases">
        <authorList>
            <person name="Varghese N."/>
            <person name="Submissions S."/>
        </authorList>
    </citation>
    <scope>NUCLEOTIDE SEQUENCE [LARGE SCALE GENOMIC DNA]</scope>
    <source>
        <strain evidence="3">CGMCC 1.7739</strain>
    </source>
</reference>
<dbReference type="RefSeq" id="WP_092894093.1">
    <property type="nucleotide sequence ID" value="NZ_FOOQ01000012.1"/>
</dbReference>
<dbReference type="OrthoDB" id="194541at2157"/>
<evidence type="ECO:0000256" key="1">
    <source>
        <dbReference type="SAM" id="MobiDB-lite"/>
    </source>
</evidence>
<keyword evidence="2" id="KW-0436">Ligase</keyword>
<sequence length="492" mass="53915">MDSATAVRSTRRAATHAEFGRRVTEQANELRDAFAEGRFVGGFAIGLELEGYAVDAAGRLARVPDSVFESDCDRELGRHNAELNSPVCEFDAEGLHRQAAAVERCVTDVRGAFSDAGLAFVTDGMWTIGPPEGAASYLADCRVEGGVALAANMAPKARYHALDADITAHGPVEIDVPACRRQFPSILVESLATSMQVHLQVPTADFARYFNAALRTLGPVVALGANSPFLPPPLYDADADPQSVIRGMDELRIPVFEAMNVAEPGKVRVPRDVDSPTDAVDRLVADRCCAPYLREWVTGDRREGFAAEYWELLHKQGTCWRWVRPVLGPEGPRVEYRVLAAQPTVEDVSAFQALVVGLVHGIVVTDHPLATLPWADARDSLYAAARDGLDAELAWVTKAGERTDDSAVVYDELFSLARRGLADRGVEPDRIDGLLAPVEGRWDARTTPSRWKRDRVQREYDGGRTLDAAIEAMQREYIRRSTTGDPFVTWTD</sequence>
<dbReference type="InterPro" id="IPR006336">
    <property type="entry name" value="GCS2"/>
</dbReference>
<dbReference type="PANTHER" id="PTHR36510:SF3">
    <property type="entry name" value="CONSERVED PROTEIN"/>
    <property type="match status" value="1"/>
</dbReference>